<dbReference type="EMBL" id="JABCRI010000004">
    <property type="protein sequence ID" value="KAF8406816.1"/>
    <property type="molecule type" value="Genomic_DNA"/>
</dbReference>
<dbReference type="Pfam" id="PF07911">
    <property type="entry name" value="DUF1677"/>
    <property type="match status" value="1"/>
</dbReference>
<name>A0A835DKE7_TETSI</name>
<evidence type="ECO:0000313" key="3">
    <source>
        <dbReference type="Proteomes" id="UP000655225"/>
    </source>
</evidence>
<comment type="caution">
    <text evidence="2">The sequence shown here is derived from an EMBL/GenBank/DDBJ whole genome shotgun (WGS) entry which is preliminary data.</text>
</comment>
<evidence type="ECO:0000313" key="2">
    <source>
        <dbReference type="EMBL" id="KAF8406816.1"/>
    </source>
</evidence>
<keyword evidence="3" id="KW-1185">Reference proteome</keyword>
<dbReference type="PANTHER" id="PTHR33108:SF32">
    <property type="entry name" value="DUF1677 FAMILY PROTEIN (DUF1677)"/>
    <property type="match status" value="1"/>
</dbReference>
<reference evidence="2 3" key="1">
    <citation type="submission" date="2020-04" db="EMBL/GenBank/DDBJ databases">
        <title>Plant Genome Project.</title>
        <authorList>
            <person name="Zhang R.-G."/>
        </authorList>
    </citation>
    <scope>NUCLEOTIDE SEQUENCE [LARGE SCALE GENOMIC DNA]</scope>
    <source>
        <strain evidence="2">YNK0</strain>
        <tissue evidence="2">Leaf</tissue>
    </source>
</reference>
<dbReference type="OMA" id="REEYMGR"/>
<feature type="region of interest" description="Disordered" evidence="1">
    <location>
        <begin position="115"/>
        <end position="148"/>
    </location>
</feature>
<gene>
    <name evidence="2" type="ORF">HHK36_005937</name>
</gene>
<evidence type="ECO:0008006" key="4">
    <source>
        <dbReference type="Google" id="ProtNLM"/>
    </source>
</evidence>
<accession>A0A835DKE7</accession>
<protein>
    <recommendedName>
        <fullName evidence="4">DUF1677 family protein</fullName>
    </recommendedName>
</protein>
<dbReference type="OrthoDB" id="1911663at2759"/>
<dbReference type="InterPro" id="IPR012876">
    <property type="entry name" value="DUF1677_pln"/>
</dbReference>
<proteinExistence type="predicted"/>
<dbReference type="Proteomes" id="UP000655225">
    <property type="component" value="Unassembled WGS sequence"/>
</dbReference>
<dbReference type="AlphaFoldDB" id="A0A835DKE7"/>
<organism evidence="2 3">
    <name type="scientific">Tetracentron sinense</name>
    <name type="common">Spur-leaf</name>
    <dbReference type="NCBI Taxonomy" id="13715"/>
    <lineage>
        <taxon>Eukaryota</taxon>
        <taxon>Viridiplantae</taxon>
        <taxon>Streptophyta</taxon>
        <taxon>Embryophyta</taxon>
        <taxon>Tracheophyta</taxon>
        <taxon>Spermatophyta</taxon>
        <taxon>Magnoliopsida</taxon>
        <taxon>Trochodendrales</taxon>
        <taxon>Trochodendraceae</taxon>
        <taxon>Tetracentron</taxon>
    </lineage>
</organism>
<dbReference type="PANTHER" id="PTHR33108">
    <property type="entry name" value="OS01G0745000 PROTEIN"/>
    <property type="match status" value="1"/>
</dbReference>
<sequence>MTISGPESQPAAIKISSQIEAEFEFEFVTCDSCGLTEECTPEYINRVRERYRGRWVCGLCAEAVKDEIIRSKRIISTEEALDRHMNFCKKFRSLSPTSNQAEHLISAMRHLFRRSMDSPRSPSSPLQKQGQVRPRSFVRSETESCFPT</sequence>
<evidence type="ECO:0000256" key="1">
    <source>
        <dbReference type="SAM" id="MobiDB-lite"/>
    </source>
</evidence>